<dbReference type="OrthoDB" id="9804829at2"/>
<protein>
    <submittedName>
        <fullName evidence="3">DUF1700 domain-containing protein</fullName>
    </submittedName>
</protein>
<dbReference type="RefSeq" id="WP_107195454.1">
    <property type="nucleotide sequence ID" value="NZ_CP029462.1"/>
</dbReference>
<proteinExistence type="predicted"/>
<evidence type="ECO:0000313" key="4">
    <source>
        <dbReference type="Proteomes" id="UP000254337"/>
    </source>
</evidence>
<feature type="transmembrane region" description="Helical" evidence="2">
    <location>
        <begin position="173"/>
        <end position="200"/>
    </location>
</feature>
<dbReference type="Proteomes" id="UP000254337">
    <property type="component" value="Chromosome"/>
</dbReference>
<keyword evidence="2" id="KW-0472">Membrane</keyword>
<name>A0A346B077_9FIRM</name>
<keyword evidence="2" id="KW-0812">Transmembrane</keyword>
<sequence length="257" mass="28837">MRKTEFMDLLKYYFRRSDKTDLKGILEDCEEQFRLGAKKGLTEEEVCAKLGHPKNIYRYYIGKPIVPEDNLSMTGSADAPAQEAPEAAPAKPSQFYDWEKDPAHRRRPKIREAYYPMPQPEPPRNYDAYAEQPQRPKAKGPTKRTAGEDELQWNDKAAIPQAAKAIASPFLDIFGALFNIVSTILFFAFALALLASIAVYSLPPYIFSDLLPLPTLSVSTMAFAVLALLFAALTASYASQACHRTARNARNPQRRDG</sequence>
<dbReference type="AlphaFoldDB" id="A0A346B077"/>
<reference evidence="3 4" key="1">
    <citation type="submission" date="2018-05" db="EMBL/GenBank/DDBJ databases">
        <title>Complete genome sequence of Megasphaera sp. AJH120T, isolated from the ceca of a chicken.</title>
        <authorList>
            <person name="Maki J."/>
            <person name="Looft T."/>
        </authorList>
    </citation>
    <scope>NUCLEOTIDE SEQUENCE [LARGE SCALE GENOMIC DNA]</scope>
    <source>
        <strain evidence="3 4">AJH120</strain>
    </source>
</reference>
<evidence type="ECO:0000313" key="3">
    <source>
        <dbReference type="EMBL" id="AXL21520.1"/>
    </source>
</evidence>
<evidence type="ECO:0000256" key="2">
    <source>
        <dbReference type="SAM" id="Phobius"/>
    </source>
</evidence>
<organism evidence="3 4">
    <name type="scientific">Megasphaera stantonii</name>
    <dbReference type="NCBI Taxonomy" id="2144175"/>
    <lineage>
        <taxon>Bacteria</taxon>
        <taxon>Bacillati</taxon>
        <taxon>Bacillota</taxon>
        <taxon>Negativicutes</taxon>
        <taxon>Veillonellales</taxon>
        <taxon>Veillonellaceae</taxon>
        <taxon>Megasphaera</taxon>
    </lineage>
</organism>
<dbReference type="KEGG" id="meg:DKB62_08050"/>
<evidence type="ECO:0000256" key="1">
    <source>
        <dbReference type="SAM" id="MobiDB-lite"/>
    </source>
</evidence>
<feature type="region of interest" description="Disordered" evidence="1">
    <location>
        <begin position="72"/>
        <end position="146"/>
    </location>
</feature>
<dbReference type="EMBL" id="CP029462">
    <property type="protein sequence ID" value="AXL21520.1"/>
    <property type="molecule type" value="Genomic_DNA"/>
</dbReference>
<feature type="compositionally biased region" description="Low complexity" evidence="1">
    <location>
        <begin position="77"/>
        <end position="92"/>
    </location>
</feature>
<keyword evidence="2" id="KW-1133">Transmembrane helix</keyword>
<keyword evidence="4" id="KW-1185">Reference proteome</keyword>
<gene>
    <name evidence="3" type="ORF">DKB62_08050</name>
</gene>
<accession>A0A346B077</accession>
<feature type="transmembrane region" description="Helical" evidence="2">
    <location>
        <begin position="220"/>
        <end position="238"/>
    </location>
</feature>